<reference evidence="4 5" key="1">
    <citation type="submission" date="2021-02" db="EMBL/GenBank/DDBJ databases">
        <title>Complete genome sequence of Lactococcus lactis strain K_LL004.</title>
        <authorList>
            <person name="Kim H.B."/>
        </authorList>
    </citation>
    <scope>NUCLEOTIDE SEQUENCE [LARGE SCALE GENOMIC DNA]</scope>
    <source>
        <strain evidence="4 5">K_LL004</strain>
    </source>
</reference>
<organism evidence="4 5">
    <name type="scientific">Lactococcus taiwanensis</name>
    <dbReference type="NCBI Taxonomy" id="1151742"/>
    <lineage>
        <taxon>Bacteria</taxon>
        <taxon>Bacillati</taxon>
        <taxon>Bacillota</taxon>
        <taxon>Bacilli</taxon>
        <taxon>Lactobacillales</taxon>
        <taxon>Streptococcaceae</taxon>
        <taxon>Lactococcus</taxon>
    </lineage>
</organism>
<dbReference type="InterPro" id="IPR006504">
    <property type="entry name" value="Tscrpt_reg_Spx/MgsR"/>
</dbReference>
<keyword evidence="2" id="KW-0676">Redox-active center</keyword>
<dbReference type="SUPFAM" id="SSF52833">
    <property type="entry name" value="Thioredoxin-like"/>
    <property type="match status" value="1"/>
</dbReference>
<dbReference type="Pfam" id="PF03960">
    <property type="entry name" value="ArsC"/>
    <property type="match status" value="1"/>
</dbReference>
<dbReference type="EMBL" id="CP070872">
    <property type="protein sequence ID" value="QSE77482.1"/>
    <property type="molecule type" value="Genomic_DNA"/>
</dbReference>
<sequence>MYTFYWYPKCSTCQKAKRKLDEMGIAYEAIDLKLTPPTSTQLMDWFKQDKFPIKKFFNSSGLVYRDLQLKDQLPTMATTEKAELLASNGMLIKRPLLIKDGKIVQIGYKESEYEAIKK</sequence>
<dbReference type="KEGG" id="lti:JW886_04360"/>
<protein>
    <submittedName>
        <fullName evidence="4">Arsenate reductase family protein</fullName>
    </submittedName>
</protein>
<dbReference type="Gene3D" id="3.40.30.10">
    <property type="entry name" value="Glutaredoxin"/>
    <property type="match status" value="1"/>
</dbReference>
<dbReference type="AlphaFoldDB" id="A0AA45KHN0"/>
<evidence type="ECO:0000256" key="2">
    <source>
        <dbReference type="ARBA" id="ARBA00023284"/>
    </source>
</evidence>
<gene>
    <name evidence="4" type="ORF">JW886_04360</name>
</gene>
<dbReference type="NCBIfam" id="TIGR01617">
    <property type="entry name" value="arsC_related"/>
    <property type="match status" value="1"/>
</dbReference>
<evidence type="ECO:0000313" key="5">
    <source>
        <dbReference type="Proteomes" id="UP000663608"/>
    </source>
</evidence>
<evidence type="ECO:0000256" key="1">
    <source>
        <dbReference type="ARBA" id="ARBA00023157"/>
    </source>
</evidence>
<dbReference type="CDD" id="cd03036">
    <property type="entry name" value="ArsC_like"/>
    <property type="match status" value="1"/>
</dbReference>
<dbReference type="InterPro" id="IPR006660">
    <property type="entry name" value="Arsenate_reductase-like"/>
</dbReference>
<dbReference type="PANTHER" id="PTHR30041">
    <property type="entry name" value="ARSENATE REDUCTASE"/>
    <property type="match status" value="1"/>
</dbReference>
<dbReference type="PANTHER" id="PTHR30041:SF8">
    <property type="entry name" value="PROTEIN YFFB"/>
    <property type="match status" value="1"/>
</dbReference>
<keyword evidence="5" id="KW-1185">Reference proteome</keyword>
<dbReference type="RefSeq" id="WP_205872405.1">
    <property type="nucleotide sequence ID" value="NZ_CP070872.1"/>
</dbReference>
<dbReference type="Proteomes" id="UP000663608">
    <property type="component" value="Chromosome"/>
</dbReference>
<name>A0AA45KHN0_9LACT</name>
<dbReference type="PROSITE" id="PS51353">
    <property type="entry name" value="ARSC"/>
    <property type="match status" value="1"/>
</dbReference>
<evidence type="ECO:0000256" key="3">
    <source>
        <dbReference type="PROSITE-ProRule" id="PRU01282"/>
    </source>
</evidence>
<proteinExistence type="inferred from homology"/>
<keyword evidence="1" id="KW-1015">Disulfide bond</keyword>
<evidence type="ECO:0000313" key="4">
    <source>
        <dbReference type="EMBL" id="QSE77482.1"/>
    </source>
</evidence>
<accession>A0AA45KHN0</accession>
<comment type="similarity">
    <text evidence="3">Belongs to the ArsC family.</text>
</comment>
<dbReference type="InterPro" id="IPR036249">
    <property type="entry name" value="Thioredoxin-like_sf"/>
</dbReference>